<dbReference type="OrthoDB" id="513678at2"/>
<dbReference type="EMBL" id="LWAJ01000057">
    <property type="protein sequence ID" value="KZL50960.1"/>
    <property type="molecule type" value="Genomic_DNA"/>
</dbReference>
<dbReference type="InterPro" id="IPR009717">
    <property type="entry name" value="Mo-dep_Nase_C"/>
</dbReference>
<reference evidence="2 3" key="1">
    <citation type="submission" date="2016-04" db="EMBL/GenBank/DDBJ databases">
        <title>Draft Genome Assembly of the Bloom-forming Cyanobacterium Nodularia spumigena Strain CENA596 in Shrimp Production Ponds.</title>
        <authorList>
            <person name="Popin R.V."/>
            <person name="Rigonato J."/>
            <person name="Abreu V.A."/>
            <person name="Andreote A.P."/>
            <person name="Silveira S.B."/>
            <person name="Odebrecht C."/>
            <person name="Fiore M.F."/>
        </authorList>
    </citation>
    <scope>NUCLEOTIDE SEQUENCE [LARGE SCALE GENOMIC DNA]</scope>
    <source>
        <strain evidence="2 3">CENA596</strain>
    </source>
</reference>
<accession>A0A166KDN4</accession>
<name>A0A166KDN4_NODSP</name>
<dbReference type="AlphaFoldDB" id="A0A166KDN4"/>
<feature type="domain" description="Mo-dependent nitrogenase C-terminal" evidence="1">
    <location>
        <begin position="27"/>
        <end position="108"/>
    </location>
</feature>
<dbReference type="RefSeq" id="WP_063871770.1">
    <property type="nucleotide sequence ID" value="NZ_CAWMRI010000057.1"/>
</dbReference>
<organism evidence="2 3">
    <name type="scientific">Nodularia spumigena CENA596</name>
    <dbReference type="NCBI Taxonomy" id="1819295"/>
    <lineage>
        <taxon>Bacteria</taxon>
        <taxon>Bacillati</taxon>
        <taxon>Cyanobacteriota</taxon>
        <taxon>Cyanophyceae</taxon>
        <taxon>Nostocales</taxon>
        <taxon>Nodulariaceae</taxon>
        <taxon>Nodularia</taxon>
    </lineage>
</organism>
<evidence type="ECO:0000313" key="3">
    <source>
        <dbReference type="Proteomes" id="UP000076555"/>
    </source>
</evidence>
<evidence type="ECO:0000313" key="2">
    <source>
        <dbReference type="EMBL" id="KZL50960.1"/>
    </source>
</evidence>
<dbReference type="Pfam" id="PF06967">
    <property type="entry name" value="Mo-nitro_C"/>
    <property type="match status" value="1"/>
</dbReference>
<sequence>MESINHTHSHPNYHPPNNKKSGWFHNLLNPVRNWLDGMPVKNSRLAHVICQVIPCCCPFERNISLFGRTLHIPPLCKLNPLYDEFVGMRFRALSYLADECGEDITKYIC</sequence>
<comment type="caution">
    <text evidence="2">The sequence shown here is derived from an EMBL/GenBank/DDBJ whole genome shotgun (WGS) entry which is preliminary data.</text>
</comment>
<protein>
    <submittedName>
        <fullName evidence="2">Nitrogenase</fullName>
    </submittedName>
</protein>
<gene>
    <name evidence="2" type="ORF">A2T98_04670</name>
</gene>
<dbReference type="Proteomes" id="UP000076555">
    <property type="component" value="Unassembled WGS sequence"/>
</dbReference>
<evidence type="ECO:0000259" key="1">
    <source>
        <dbReference type="Pfam" id="PF06967"/>
    </source>
</evidence>
<proteinExistence type="predicted"/>